<evidence type="ECO:0000313" key="10">
    <source>
        <dbReference type="EMBL" id="EEV01459.1"/>
    </source>
</evidence>
<evidence type="ECO:0000256" key="3">
    <source>
        <dbReference type="ARBA" id="ARBA00004892"/>
    </source>
</evidence>
<evidence type="ECO:0000256" key="2">
    <source>
        <dbReference type="ARBA" id="ARBA00002713"/>
    </source>
</evidence>
<evidence type="ECO:0000256" key="9">
    <source>
        <dbReference type="HAMAP-Rule" id="MF_00106"/>
    </source>
</evidence>
<comment type="cofactor">
    <cofactor evidence="9">
        <name>Fe(2+)</name>
        <dbReference type="ChEBI" id="CHEBI:29033"/>
    </cofactor>
    <cofactor evidence="9">
        <name>Mn(2+)</name>
        <dbReference type="ChEBI" id="CHEBI:29035"/>
    </cofactor>
</comment>
<reference evidence="10 11" key="1">
    <citation type="submission" date="2009-08" db="EMBL/GenBank/DDBJ databases">
        <authorList>
            <person name="Weinstock G."/>
            <person name="Sodergren E."/>
            <person name="Clifton S."/>
            <person name="Fulton L."/>
            <person name="Fulton B."/>
            <person name="Courtney L."/>
            <person name="Fronick C."/>
            <person name="Harrison M."/>
            <person name="Strong C."/>
            <person name="Farmer C."/>
            <person name="Delahaunty K."/>
            <person name="Markovic C."/>
            <person name="Hall O."/>
            <person name="Minx P."/>
            <person name="Tomlinson C."/>
            <person name="Mitreva M."/>
            <person name="Nelson J."/>
            <person name="Hou S."/>
            <person name="Wollam A."/>
            <person name="Pepin K.H."/>
            <person name="Johnson M."/>
            <person name="Bhonagiri V."/>
            <person name="Nash W.E."/>
            <person name="Warren W."/>
            <person name="Chinwalla A."/>
            <person name="Mardis E.R."/>
            <person name="Wilson R.K."/>
        </authorList>
    </citation>
    <scope>NUCLEOTIDE SEQUENCE [LARGE SCALE GENOMIC DNA]</scope>
    <source>
        <strain evidence="10 11">L1-82</strain>
    </source>
</reference>
<comment type="caution">
    <text evidence="10">The sequence shown here is derived from an EMBL/GenBank/DDBJ whole genome shotgun (WGS) entry which is preliminary data.</text>
</comment>
<gene>
    <name evidence="9 10" type="primary">uxuA</name>
    <name evidence="10" type="ORF">ROSINTL182_06627</name>
</gene>
<dbReference type="GO" id="GO:0030145">
    <property type="term" value="F:manganese ion binding"/>
    <property type="evidence" value="ECO:0007669"/>
    <property type="project" value="TreeGrafter"/>
</dbReference>
<evidence type="ECO:0000256" key="8">
    <source>
        <dbReference type="ARBA" id="ARBA00023239"/>
    </source>
</evidence>
<comment type="catalytic activity">
    <reaction evidence="1 9">
        <text>D-mannonate = 2-dehydro-3-deoxy-D-gluconate + H2O</text>
        <dbReference type="Rhea" id="RHEA:20097"/>
        <dbReference type="ChEBI" id="CHEBI:15377"/>
        <dbReference type="ChEBI" id="CHEBI:17767"/>
        <dbReference type="ChEBI" id="CHEBI:57990"/>
        <dbReference type="EC" id="4.2.1.8"/>
    </reaction>
</comment>
<dbReference type="HAMAP" id="MF_00106">
    <property type="entry name" value="UxuA"/>
    <property type="match status" value="1"/>
</dbReference>
<keyword evidence="6 9" id="KW-0408">Iron</keyword>
<proteinExistence type="inferred from homology"/>
<dbReference type="Gene3D" id="3.20.20.150">
    <property type="entry name" value="Divalent-metal-dependent TIM barrel enzymes"/>
    <property type="match status" value="1"/>
</dbReference>
<keyword evidence="8 9" id="KW-0456">Lyase</keyword>
<dbReference type="InterPro" id="IPR004628">
    <property type="entry name" value="Man_deHydtase"/>
</dbReference>
<evidence type="ECO:0000256" key="1">
    <source>
        <dbReference type="ARBA" id="ARBA00001794"/>
    </source>
</evidence>
<dbReference type="AlphaFoldDB" id="C7G9P7"/>
<dbReference type="GO" id="GO:0042840">
    <property type="term" value="P:D-glucuronate catabolic process"/>
    <property type="evidence" value="ECO:0007669"/>
    <property type="project" value="TreeGrafter"/>
</dbReference>
<evidence type="ECO:0000313" key="11">
    <source>
        <dbReference type="Proteomes" id="UP000004828"/>
    </source>
</evidence>
<dbReference type="EC" id="4.2.1.8" evidence="5 9"/>
<dbReference type="InterPro" id="IPR036237">
    <property type="entry name" value="Xyl_isomerase-like_sf"/>
</dbReference>
<dbReference type="Proteomes" id="UP000004828">
    <property type="component" value="Unassembled WGS sequence"/>
</dbReference>
<keyword evidence="7 9" id="KW-0464">Manganese</keyword>
<dbReference type="GO" id="GO:0008198">
    <property type="term" value="F:ferrous iron binding"/>
    <property type="evidence" value="ECO:0007669"/>
    <property type="project" value="TreeGrafter"/>
</dbReference>
<dbReference type="UniPathway" id="UPA00246"/>
<comment type="pathway">
    <text evidence="3 9">Carbohydrate metabolism; pentose and glucuronate interconversion.</text>
</comment>
<dbReference type="PANTHER" id="PTHR30387:SF2">
    <property type="entry name" value="MANNONATE DEHYDRATASE"/>
    <property type="match status" value="1"/>
</dbReference>
<evidence type="ECO:0000256" key="7">
    <source>
        <dbReference type="ARBA" id="ARBA00023211"/>
    </source>
</evidence>
<dbReference type="SUPFAM" id="SSF51658">
    <property type="entry name" value="Xylose isomerase-like"/>
    <property type="match status" value="1"/>
</dbReference>
<name>C7G9P7_9FIRM</name>
<organism evidence="10 11">
    <name type="scientific">Roseburia intestinalis L1-82</name>
    <dbReference type="NCBI Taxonomy" id="536231"/>
    <lineage>
        <taxon>Bacteria</taxon>
        <taxon>Bacillati</taxon>
        <taxon>Bacillota</taxon>
        <taxon>Clostridia</taxon>
        <taxon>Lachnospirales</taxon>
        <taxon>Lachnospiraceae</taxon>
        <taxon>Roseburia</taxon>
    </lineage>
</organism>
<dbReference type="GO" id="GO:0008927">
    <property type="term" value="F:mannonate dehydratase activity"/>
    <property type="evidence" value="ECO:0007669"/>
    <property type="project" value="UniProtKB-UniRule"/>
</dbReference>
<protein>
    <recommendedName>
        <fullName evidence="5 9">Mannonate dehydratase</fullName>
        <ecNumber evidence="5 9">4.2.1.8</ecNumber>
    </recommendedName>
    <alternativeName>
        <fullName evidence="9">D-mannonate hydro-lyase</fullName>
    </alternativeName>
</protein>
<dbReference type="HOGENOM" id="CLU_058621_1_0_9"/>
<dbReference type="PIRSF" id="PIRSF016049">
    <property type="entry name" value="Man_dehyd"/>
    <property type="match status" value="1"/>
</dbReference>
<comment type="similarity">
    <text evidence="4 9">Belongs to the mannonate dehydratase family.</text>
</comment>
<evidence type="ECO:0000256" key="6">
    <source>
        <dbReference type="ARBA" id="ARBA00023004"/>
    </source>
</evidence>
<comment type="function">
    <text evidence="2 9">Catalyzes the dehydration of D-mannonate.</text>
</comment>
<evidence type="ECO:0000256" key="4">
    <source>
        <dbReference type="ARBA" id="ARBA00007389"/>
    </source>
</evidence>
<dbReference type="NCBIfam" id="TIGR00695">
    <property type="entry name" value="uxuA"/>
    <property type="match status" value="1"/>
</dbReference>
<dbReference type="PANTHER" id="PTHR30387">
    <property type="entry name" value="MANNONATE DEHYDRATASE"/>
    <property type="match status" value="1"/>
</dbReference>
<sequence>MPVKKCTCYNAIIKIKGEKDMPMQMGFRWYGEGNDKISLADIKQIPGVTSIVWALHHKLPGEVWTVEEIAEVQKQLEPYGFNMDVVESVNVHDDIKIGLPSRDQYIENYIQTIKNLSKFGVKVICYNFMPIFDWTRTDLFHPVGDGSTALYYEAGKIHDDPKEMADYILNNLHGMTFPGWEPERMEKLDELFAAYKPVTKEVLWENLKYFLEALMPTCKECDIKMAIHMDDPPWDIFGLPRLLTCEENIDRFLKMVDNPYNCLTLCSGSLNADPGNNVADIVRKHCDRIAFAHIRNVKHFPNGDFSEASHRDCDGDTGILDILKAYHDCGFEGYIRPDHGRHLWGEKPGNVRPGYGLYDRALGIMYMLGVWDMLDKLDGNK</sequence>
<evidence type="ECO:0000256" key="5">
    <source>
        <dbReference type="ARBA" id="ARBA00012927"/>
    </source>
</evidence>
<dbReference type="NCBIfam" id="NF003027">
    <property type="entry name" value="PRK03906.1"/>
    <property type="match status" value="2"/>
</dbReference>
<accession>C7G9P7</accession>
<dbReference type="EMBL" id="ABYJ02000070">
    <property type="protein sequence ID" value="EEV01459.1"/>
    <property type="molecule type" value="Genomic_DNA"/>
</dbReference>
<dbReference type="Pfam" id="PF03786">
    <property type="entry name" value="UxuA"/>
    <property type="match status" value="1"/>
</dbReference>